<organism evidence="2 3">
    <name type="scientific">Dendrobium nobile</name>
    <name type="common">Orchid</name>
    <dbReference type="NCBI Taxonomy" id="94219"/>
    <lineage>
        <taxon>Eukaryota</taxon>
        <taxon>Viridiplantae</taxon>
        <taxon>Streptophyta</taxon>
        <taxon>Embryophyta</taxon>
        <taxon>Tracheophyta</taxon>
        <taxon>Spermatophyta</taxon>
        <taxon>Magnoliopsida</taxon>
        <taxon>Liliopsida</taxon>
        <taxon>Asparagales</taxon>
        <taxon>Orchidaceae</taxon>
        <taxon>Epidendroideae</taxon>
        <taxon>Malaxideae</taxon>
        <taxon>Dendrobiinae</taxon>
        <taxon>Dendrobium</taxon>
    </lineage>
</organism>
<evidence type="ECO:0000256" key="1">
    <source>
        <dbReference type="SAM" id="MobiDB-lite"/>
    </source>
</evidence>
<feature type="region of interest" description="Disordered" evidence="1">
    <location>
        <begin position="1"/>
        <end position="26"/>
    </location>
</feature>
<evidence type="ECO:0000313" key="2">
    <source>
        <dbReference type="EMBL" id="KAI0526816.1"/>
    </source>
</evidence>
<protein>
    <submittedName>
        <fullName evidence="2">Uncharacterized protein</fullName>
    </submittedName>
</protein>
<keyword evidence="3" id="KW-1185">Reference proteome</keyword>
<comment type="caution">
    <text evidence="2">The sequence shown here is derived from an EMBL/GenBank/DDBJ whole genome shotgun (WGS) entry which is preliminary data.</text>
</comment>
<dbReference type="Proteomes" id="UP000829196">
    <property type="component" value="Unassembled WGS sequence"/>
</dbReference>
<name>A0A8T3C701_DENNO</name>
<reference evidence="2" key="1">
    <citation type="journal article" date="2022" name="Front. Genet.">
        <title>Chromosome-Scale Assembly of the Dendrobium nobile Genome Provides Insights Into the Molecular Mechanism of the Biosynthesis of the Medicinal Active Ingredient of Dendrobium.</title>
        <authorList>
            <person name="Xu Q."/>
            <person name="Niu S.-C."/>
            <person name="Li K.-L."/>
            <person name="Zheng P.-J."/>
            <person name="Zhang X.-J."/>
            <person name="Jia Y."/>
            <person name="Liu Y."/>
            <person name="Niu Y.-X."/>
            <person name="Yu L.-H."/>
            <person name="Chen D.-F."/>
            <person name="Zhang G.-Q."/>
        </authorList>
    </citation>
    <scope>NUCLEOTIDE SEQUENCE</scope>
    <source>
        <tissue evidence="2">Leaf</tissue>
    </source>
</reference>
<dbReference type="EMBL" id="JAGYWB010000003">
    <property type="protein sequence ID" value="KAI0526816.1"/>
    <property type="molecule type" value="Genomic_DNA"/>
</dbReference>
<accession>A0A8T3C701</accession>
<gene>
    <name evidence="2" type="ORF">KFK09_002408</name>
</gene>
<proteinExistence type="predicted"/>
<evidence type="ECO:0000313" key="3">
    <source>
        <dbReference type="Proteomes" id="UP000829196"/>
    </source>
</evidence>
<dbReference type="AlphaFoldDB" id="A0A8T3C701"/>
<sequence length="71" mass="7640">MVADGLRPSVGAPGQAGGLGGQVTEDGHHRRMNLDLNVNDARIRLTLRPLVINEVLEVHDIWSLEGVDQGC</sequence>